<reference evidence="2" key="1">
    <citation type="submission" date="2021-03" db="EMBL/GenBank/DDBJ databases">
        <title>Draft genome sequence of rust myrtle Austropuccinia psidii MF-1, a brazilian biotype.</title>
        <authorList>
            <person name="Quecine M.C."/>
            <person name="Pachon D.M.R."/>
            <person name="Bonatelli M.L."/>
            <person name="Correr F.H."/>
            <person name="Franceschini L.M."/>
            <person name="Leite T.F."/>
            <person name="Margarido G.R.A."/>
            <person name="Almeida C.A."/>
            <person name="Ferrarezi J.A."/>
            <person name="Labate C.A."/>
        </authorList>
    </citation>
    <scope>NUCLEOTIDE SEQUENCE</scope>
    <source>
        <strain evidence="2">MF-1</strain>
    </source>
</reference>
<sequence length="122" mass="13687">MPVRGNLGHSGGWKDSKVNHTHTSIHFPIQQIPQTRGLEGYDSSSSPPPTPKRSFPMEHEQQEVKPSIPLGRSWRNLPEDMSQRDTLQRPYGNHQRMEFHLAVQTPGGEGNQDKGESSHSPS</sequence>
<evidence type="ECO:0000313" key="2">
    <source>
        <dbReference type="EMBL" id="MBW0519210.1"/>
    </source>
</evidence>
<comment type="caution">
    <text evidence="2">The sequence shown here is derived from an EMBL/GenBank/DDBJ whole genome shotgun (WGS) entry which is preliminary data.</text>
</comment>
<gene>
    <name evidence="2" type="ORF">O181_058925</name>
</gene>
<dbReference type="EMBL" id="AVOT02027214">
    <property type="protein sequence ID" value="MBW0519210.1"/>
    <property type="molecule type" value="Genomic_DNA"/>
</dbReference>
<protein>
    <submittedName>
        <fullName evidence="2">Uncharacterized protein</fullName>
    </submittedName>
</protein>
<proteinExistence type="predicted"/>
<feature type="compositionally biased region" description="Basic and acidic residues" evidence="1">
    <location>
        <begin position="77"/>
        <end position="87"/>
    </location>
</feature>
<name>A0A9Q3EAL5_9BASI</name>
<dbReference type="Proteomes" id="UP000765509">
    <property type="component" value="Unassembled WGS sequence"/>
</dbReference>
<feature type="compositionally biased region" description="Basic and acidic residues" evidence="1">
    <location>
        <begin position="111"/>
        <end position="122"/>
    </location>
</feature>
<evidence type="ECO:0000256" key="1">
    <source>
        <dbReference type="SAM" id="MobiDB-lite"/>
    </source>
</evidence>
<accession>A0A9Q3EAL5</accession>
<evidence type="ECO:0000313" key="3">
    <source>
        <dbReference type="Proteomes" id="UP000765509"/>
    </source>
</evidence>
<feature type="region of interest" description="Disordered" evidence="1">
    <location>
        <begin position="1"/>
        <end position="122"/>
    </location>
</feature>
<organism evidence="2 3">
    <name type="scientific">Austropuccinia psidii MF-1</name>
    <dbReference type="NCBI Taxonomy" id="1389203"/>
    <lineage>
        <taxon>Eukaryota</taxon>
        <taxon>Fungi</taxon>
        <taxon>Dikarya</taxon>
        <taxon>Basidiomycota</taxon>
        <taxon>Pucciniomycotina</taxon>
        <taxon>Pucciniomycetes</taxon>
        <taxon>Pucciniales</taxon>
        <taxon>Sphaerophragmiaceae</taxon>
        <taxon>Austropuccinia</taxon>
    </lineage>
</organism>
<dbReference type="AlphaFoldDB" id="A0A9Q3EAL5"/>
<keyword evidence="3" id="KW-1185">Reference proteome</keyword>